<keyword evidence="3" id="KW-1185">Reference proteome</keyword>
<proteinExistence type="predicted"/>
<accession>A0ABS8RIJ7</accession>
<evidence type="ECO:0000256" key="1">
    <source>
        <dbReference type="SAM" id="Phobius"/>
    </source>
</evidence>
<gene>
    <name evidence="2" type="ORF">HAX54_013319</name>
</gene>
<comment type="caution">
    <text evidence="2">The sequence shown here is derived from an EMBL/GenBank/DDBJ whole genome shotgun (WGS) entry which is preliminary data.</text>
</comment>
<keyword evidence="1" id="KW-1133">Transmembrane helix</keyword>
<evidence type="ECO:0000313" key="3">
    <source>
        <dbReference type="Proteomes" id="UP000823775"/>
    </source>
</evidence>
<sequence>MGSALETLCGQAFGAGQIDMLETCKEDISIREAGKMALYMISLFAYAMNFPIAKFLQLVFYAKTWVGTRLRGRGAGTHRGGSAVLCKCYIYLVGLADKHGSGFSWKAFLNLLGIMLGYLLPPLSCYG</sequence>
<keyword evidence="1" id="KW-0472">Membrane</keyword>
<keyword evidence="1" id="KW-0812">Transmembrane</keyword>
<evidence type="ECO:0000313" key="2">
    <source>
        <dbReference type="EMBL" id="MCD7446644.1"/>
    </source>
</evidence>
<organism evidence="2 3">
    <name type="scientific">Datura stramonium</name>
    <name type="common">Jimsonweed</name>
    <name type="synonym">Common thornapple</name>
    <dbReference type="NCBI Taxonomy" id="4076"/>
    <lineage>
        <taxon>Eukaryota</taxon>
        <taxon>Viridiplantae</taxon>
        <taxon>Streptophyta</taxon>
        <taxon>Embryophyta</taxon>
        <taxon>Tracheophyta</taxon>
        <taxon>Spermatophyta</taxon>
        <taxon>Magnoliopsida</taxon>
        <taxon>eudicotyledons</taxon>
        <taxon>Gunneridae</taxon>
        <taxon>Pentapetalae</taxon>
        <taxon>asterids</taxon>
        <taxon>lamiids</taxon>
        <taxon>Solanales</taxon>
        <taxon>Solanaceae</taxon>
        <taxon>Solanoideae</taxon>
        <taxon>Datureae</taxon>
        <taxon>Datura</taxon>
    </lineage>
</organism>
<name>A0ABS8RIJ7_DATST</name>
<feature type="transmembrane region" description="Helical" evidence="1">
    <location>
        <begin position="107"/>
        <end position="126"/>
    </location>
</feature>
<reference evidence="2 3" key="1">
    <citation type="journal article" date="2021" name="BMC Genomics">
        <title>Datura genome reveals duplications of psychoactive alkaloid biosynthetic genes and high mutation rate following tissue culture.</title>
        <authorList>
            <person name="Rajewski A."/>
            <person name="Carter-House D."/>
            <person name="Stajich J."/>
            <person name="Litt A."/>
        </authorList>
    </citation>
    <scope>NUCLEOTIDE SEQUENCE [LARGE SCALE GENOMIC DNA]</scope>
    <source>
        <strain evidence="2">AR-01</strain>
    </source>
</reference>
<feature type="transmembrane region" description="Helical" evidence="1">
    <location>
        <begin position="37"/>
        <end position="62"/>
    </location>
</feature>
<dbReference type="EMBL" id="JACEIK010000018">
    <property type="protein sequence ID" value="MCD7446644.1"/>
    <property type="molecule type" value="Genomic_DNA"/>
</dbReference>
<dbReference type="Proteomes" id="UP000823775">
    <property type="component" value="Unassembled WGS sequence"/>
</dbReference>
<protein>
    <submittedName>
        <fullName evidence="2">Uncharacterized protein</fullName>
    </submittedName>
</protein>